<dbReference type="InterPro" id="IPR016140">
    <property type="entry name" value="Bifunc_inhib/LTP/seed_store"/>
</dbReference>
<evidence type="ECO:0000256" key="1">
    <source>
        <dbReference type="ARBA" id="ARBA00022729"/>
    </source>
</evidence>
<dbReference type="EMBL" id="JBBNAG010000003">
    <property type="protein sequence ID" value="KAK9148110.1"/>
    <property type="molecule type" value="Genomic_DNA"/>
</dbReference>
<gene>
    <name evidence="5" type="ORF">Scep_006867</name>
</gene>
<accession>A0AAP0KBH4</accession>
<dbReference type="SMART" id="SM00499">
    <property type="entry name" value="AAI"/>
    <property type="match status" value="1"/>
</dbReference>
<dbReference type="InterPro" id="IPR036312">
    <property type="entry name" value="Bifun_inhib/LTP/seed_sf"/>
</dbReference>
<dbReference type="FunFam" id="1.10.110.10:FF:000003">
    <property type="entry name" value="pEARLI1-like lipid transfer protein 1"/>
    <property type="match status" value="1"/>
</dbReference>
<reference evidence="5 6" key="1">
    <citation type="submission" date="2024-01" db="EMBL/GenBank/DDBJ databases">
        <title>Genome assemblies of Stephania.</title>
        <authorList>
            <person name="Yang L."/>
        </authorList>
    </citation>
    <scope>NUCLEOTIDE SEQUENCE [LARGE SCALE GENOMIC DNA]</scope>
    <source>
        <strain evidence="5">JXDWG</strain>
        <tissue evidence="5">Leaf</tissue>
    </source>
</reference>
<dbReference type="SUPFAM" id="SSF47699">
    <property type="entry name" value="Bifunctional inhibitor/lipid-transfer protein/seed storage 2S albumin"/>
    <property type="match status" value="1"/>
</dbReference>
<evidence type="ECO:0000313" key="5">
    <source>
        <dbReference type="EMBL" id="KAK9148110.1"/>
    </source>
</evidence>
<dbReference type="Proteomes" id="UP001419268">
    <property type="component" value="Unassembled WGS sequence"/>
</dbReference>
<evidence type="ECO:0000313" key="6">
    <source>
        <dbReference type="Proteomes" id="UP001419268"/>
    </source>
</evidence>
<dbReference type="CDD" id="cd01958">
    <property type="entry name" value="HPS_like"/>
    <property type="match status" value="1"/>
</dbReference>
<keyword evidence="1 3" id="KW-0732">Signal</keyword>
<dbReference type="Pfam" id="PF14547">
    <property type="entry name" value="Hydrophob_seed"/>
    <property type="match status" value="1"/>
</dbReference>
<dbReference type="AlphaFoldDB" id="A0AAP0KBH4"/>
<feature type="domain" description="Bifunctional inhibitor/plant lipid transfer protein/seed storage helical" evidence="4">
    <location>
        <begin position="59"/>
        <end position="141"/>
    </location>
</feature>
<comment type="caution">
    <text evidence="5">The sequence shown here is derived from an EMBL/GenBank/DDBJ whole genome shotgun (WGS) entry which is preliminary data.</text>
</comment>
<evidence type="ECO:0000256" key="3">
    <source>
        <dbReference type="SAM" id="SignalP"/>
    </source>
</evidence>
<feature type="compositionally biased region" description="Pro residues" evidence="2">
    <location>
        <begin position="34"/>
        <end position="53"/>
    </location>
</feature>
<proteinExistence type="predicted"/>
<feature type="region of interest" description="Disordered" evidence="2">
    <location>
        <begin position="34"/>
        <end position="56"/>
    </location>
</feature>
<protein>
    <recommendedName>
        <fullName evidence="4">Bifunctional inhibitor/plant lipid transfer protein/seed storage helical domain-containing protein</fullName>
    </recommendedName>
</protein>
<evidence type="ECO:0000259" key="4">
    <source>
        <dbReference type="SMART" id="SM00499"/>
    </source>
</evidence>
<evidence type="ECO:0000256" key="2">
    <source>
        <dbReference type="SAM" id="MobiDB-lite"/>
    </source>
</evidence>
<feature type="chain" id="PRO_5042887176" description="Bifunctional inhibitor/plant lipid transfer protein/seed storage helical domain-containing protein" evidence="3">
    <location>
        <begin position="26"/>
        <end position="143"/>
    </location>
</feature>
<dbReference type="InterPro" id="IPR051636">
    <property type="entry name" value="Plant_LTP/defense-related"/>
</dbReference>
<dbReference type="InterPro" id="IPR027923">
    <property type="entry name" value="Hydrophob_seed_dom"/>
</dbReference>
<organism evidence="5 6">
    <name type="scientific">Stephania cephalantha</name>
    <dbReference type="NCBI Taxonomy" id="152367"/>
    <lineage>
        <taxon>Eukaryota</taxon>
        <taxon>Viridiplantae</taxon>
        <taxon>Streptophyta</taxon>
        <taxon>Embryophyta</taxon>
        <taxon>Tracheophyta</taxon>
        <taxon>Spermatophyta</taxon>
        <taxon>Magnoliopsida</taxon>
        <taxon>Ranunculales</taxon>
        <taxon>Menispermaceae</taxon>
        <taxon>Menispermoideae</taxon>
        <taxon>Cissampelideae</taxon>
        <taxon>Stephania</taxon>
    </lineage>
</organism>
<name>A0AAP0KBH4_9MAGN</name>
<keyword evidence="6" id="KW-1185">Reference proteome</keyword>
<feature type="signal peptide" evidence="3">
    <location>
        <begin position="1"/>
        <end position="25"/>
    </location>
</feature>
<dbReference type="Gene3D" id="1.10.110.10">
    <property type="entry name" value="Plant lipid-transfer and hydrophobic proteins"/>
    <property type="match status" value="1"/>
</dbReference>
<sequence length="143" mass="15035">MATKALASTTLLLALNLLFFTLVSSDYVPCPPPPPPKTPKCPPSPPKSPPAPKPSKAYCPRDTIKLGVCANLLDDLVHLVVGTPAKQPCCSLIEGLLDLEAAVCLCTVIKADVLGLKLRVPVALSLLLNNCGKKVPKGFKCPN</sequence>
<dbReference type="PANTHER" id="PTHR31731">
    <property type="match status" value="1"/>
</dbReference>